<feature type="signal peptide" evidence="1">
    <location>
        <begin position="1"/>
        <end position="21"/>
    </location>
</feature>
<evidence type="ECO:0000256" key="1">
    <source>
        <dbReference type="SAM" id="SignalP"/>
    </source>
</evidence>
<dbReference type="Proteomes" id="UP000464954">
    <property type="component" value="Chromosome"/>
</dbReference>
<name>A0A6P1MG67_9BACT</name>
<keyword evidence="3" id="KW-1185">Reference proteome</keyword>
<protein>
    <submittedName>
        <fullName evidence="2">Uncharacterized protein</fullName>
    </submittedName>
</protein>
<sequence length="1029" mass="108403">MRAKVLITALLSALIGMSTQAATNYFTAAVNNQTQNAGNWTGTLQDWDDAIVADWTNFKESATAWANMKYNSVTFNSEVNGGTLAQFTFNTSATTITNFFRDRVAVDADVTKNVRIGGSVSDDDGDLFFENNSPTARFEAYGGIHSAGGLTLTYTGAAGAKFQLGGGAVNSTYAGTTILDGIYADVIVNGIATKGPFGIEANSVQMQNGATVEINEAGRTFKNDVIVETGQTGTIISGSAQHTFGLDVDGQLTIQNGTRWLNGTITGAGTLIHSGGTVVFNNTAMDSDFSGTMNFACISQARTSDQFGTATLVLETGANFRGFNDQAGETISILNDIEVAPADSTDIVRIATTGIANSAPHTVVSNITFTAAGSLSLQALANNTSTSDPATMDVVGVVSDGAVTGNIIADNSWTGIEFPNSVVKLYRANTYTGTTTLEYGRLQLIGDASIDDSSEIIMTGGILDLSTRTGGAYTYGGIFGGSGTVEGDLTLTNSLKLNINGTTAGAYDVLVGTDDLVLGDTVIFEDNGLTTNDVGTAFTVLTGWASISGTPTNLISASGCEWDFDAASGVATLTYAPPPPPTITDVVWTFNSPGDTEGWFDDNEQSVGMTTTNGVLKVDSVTGIDPFLQLDAICSPEGENWFSVEIRARQIETNGIPAEWDSSGCAGVVDHLLGDEGWTLLGQIGDANWNVVDEADGWIVATRDLSAMGTNQLVGIRFDMLGNAANIGKSYEVDYIKLTKGQPAVIRSLDSAFEFNTDGDVEGWTVNSETAVVGHTATNGVMTCSATTGDPQWLYTSGVTKTRGSWDKLAFRARQLDAGTPIAWSGGGTVSVITGVANITPLLDETDRCTLSTEADSWVVVELDISECSVETIGNIRLDFLPSPRTVEVDWIRIYSKDVGLEGYNGWAYSYDDLEDVARNADPDGDGSDNFAEYACGGDPSDPASGPIGPALQAVDGMLQYVYGKRTDDAGLTYSLQGCLALTDGWNDWVEDVDYTEAGFGSAGDNMIAVTNWIPMDVDAKFIRTTISE</sequence>
<proteinExistence type="predicted"/>
<gene>
    <name evidence="2" type="ORF">GT409_11675</name>
</gene>
<dbReference type="KEGG" id="taer:GT409_11675"/>
<evidence type="ECO:0000313" key="2">
    <source>
        <dbReference type="EMBL" id="QHI70075.1"/>
    </source>
</evidence>
<organism evidence="2 3">
    <name type="scientific">Tichowtungia aerotolerans</name>
    <dbReference type="NCBI Taxonomy" id="2697043"/>
    <lineage>
        <taxon>Bacteria</taxon>
        <taxon>Pseudomonadati</taxon>
        <taxon>Kiritimatiellota</taxon>
        <taxon>Tichowtungiia</taxon>
        <taxon>Tichowtungiales</taxon>
        <taxon>Tichowtungiaceae</taxon>
        <taxon>Tichowtungia</taxon>
    </lineage>
</organism>
<accession>A0A6P1MG67</accession>
<dbReference type="AlphaFoldDB" id="A0A6P1MG67"/>
<evidence type="ECO:0000313" key="3">
    <source>
        <dbReference type="Proteomes" id="UP000464954"/>
    </source>
</evidence>
<dbReference type="RefSeq" id="WP_160629254.1">
    <property type="nucleotide sequence ID" value="NZ_CP047593.1"/>
</dbReference>
<reference evidence="2 3" key="1">
    <citation type="submission" date="2020-01" db="EMBL/GenBank/DDBJ databases">
        <title>Ponticoccus aerotolerans gen. nov., sp. nov., an anaerobic bacterium and proposal of Ponticoccusceae fam. nov., Ponticoccusles ord. nov. and Ponticoccuse classis nov. in the phylum Kiritimatiellaeota.</title>
        <authorList>
            <person name="Zhou L.Y."/>
            <person name="Du Z.J."/>
        </authorList>
    </citation>
    <scope>NUCLEOTIDE SEQUENCE [LARGE SCALE GENOMIC DNA]</scope>
    <source>
        <strain evidence="2 3">S-5007</strain>
    </source>
</reference>
<dbReference type="EMBL" id="CP047593">
    <property type="protein sequence ID" value="QHI70075.1"/>
    <property type="molecule type" value="Genomic_DNA"/>
</dbReference>
<keyword evidence="1" id="KW-0732">Signal</keyword>
<feature type="chain" id="PRO_5026937491" evidence="1">
    <location>
        <begin position="22"/>
        <end position="1029"/>
    </location>
</feature>